<sequence length="79" mass="8777">MPNGTSEKPEQQYPSEPFIMPKIIGNCADCKTYVGEWIKRMAKTTKNGELNKDCDPSAASDAAVLWKRHVTEVHSEVAP</sequence>
<proteinExistence type="predicted"/>
<evidence type="ECO:0000313" key="3">
    <source>
        <dbReference type="Proteomes" id="UP001272987"/>
    </source>
</evidence>
<dbReference type="EMBL" id="JARAWC010000103">
    <property type="protein sequence ID" value="MDX2967353.1"/>
    <property type="molecule type" value="Genomic_DNA"/>
</dbReference>
<dbReference type="EMBL" id="JARAWP010000006">
    <property type="protein sequence ID" value="MDX3018424.1"/>
    <property type="molecule type" value="Genomic_DNA"/>
</dbReference>
<dbReference type="AlphaFoldDB" id="A0AAP6ELV7"/>
<dbReference type="Proteomes" id="UP001272987">
    <property type="component" value="Unassembled WGS sequence"/>
</dbReference>
<evidence type="ECO:0000313" key="1">
    <source>
        <dbReference type="EMBL" id="MDX2967353.1"/>
    </source>
</evidence>
<evidence type="ECO:0000313" key="2">
    <source>
        <dbReference type="EMBL" id="MDX3018424.1"/>
    </source>
</evidence>
<accession>A0AAP6ELV7</accession>
<protein>
    <submittedName>
        <fullName evidence="1">Uncharacterized protein</fullName>
    </submittedName>
</protein>
<name>A0AAP6ELV7_9ACTN</name>
<comment type="caution">
    <text evidence="1">The sequence shown here is derived from an EMBL/GenBank/DDBJ whole genome shotgun (WGS) entry which is preliminary data.</text>
</comment>
<keyword evidence="3" id="KW-1185">Reference proteome</keyword>
<dbReference type="Proteomes" id="UP001282288">
    <property type="component" value="Unassembled WGS sequence"/>
</dbReference>
<organism evidence="1 4">
    <name type="scientific">Streptomyces acidiscabies</name>
    <dbReference type="NCBI Taxonomy" id="42234"/>
    <lineage>
        <taxon>Bacteria</taxon>
        <taxon>Bacillati</taxon>
        <taxon>Actinomycetota</taxon>
        <taxon>Actinomycetes</taxon>
        <taxon>Kitasatosporales</taxon>
        <taxon>Streptomycetaceae</taxon>
        <taxon>Streptomyces</taxon>
    </lineage>
</organism>
<evidence type="ECO:0000313" key="4">
    <source>
        <dbReference type="Proteomes" id="UP001282288"/>
    </source>
</evidence>
<gene>
    <name evidence="1" type="ORF">PV399_47825</name>
    <name evidence="2" type="ORF">PV666_11070</name>
</gene>
<dbReference type="RefSeq" id="WP_010359397.1">
    <property type="nucleotide sequence ID" value="NZ_BCML01000202.1"/>
</dbReference>
<dbReference type="GeneID" id="69808089"/>
<reference evidence="1 3" key="1">
    <citation type="journal article" date="2023" name="Microb. Genom.">
        <title>Mesoterricola silvestris gen. nov., sp. nov., Mesoterricola sediminis sp. nov., Geothrix oryzae sp. nov., Geothrix edaphica sp. nov., Geothrix rubra sp. nov., and Geothrix limicola sp. nov., six novel members of Acidobacteriota isolated from soils.</title>
        <authorList>
            <person name="Weisberg A.J."/>
            <person name="Pearce E."/>
            <person name="Kramer C.G."/>
            <person name="Chang J.H."/>
            <person name="Clarke C.R."/>
        </authorList>
    </citation>
    <scope>NUCLEOTIDE SEQUENCE</scope>
    <source>
        <strain evidence="2 3">NB05-1H</strain>
        <strain evidence="1">NRRL_B-16521</strain>
    </source>
</reference>